<dbReference type="InParanoid" id="E3NMC5"/>
<dbReference type="EMBL" id="DS269018">
    <property type="protein sequence ID" value="EFP07154.1"/>
    <property type="molecule type" value="Genomic_DNA"/>
</dbReference>
<evidence type="ECO:0000313" key="2">
    <source>
        <dbReference type="EMBL" id="EFP07154.1"/>
    </source>
</evidence>
<feature type="compositionally biased region" description="Basic and acidic residues" evidence="1">
    <location>
        <begin position="7"/>
        <end position="25"/>
    </location>
</feature>
<dbReference type="FunCoup" id="E3NMC5">
    <property type="interactions" value="1103"/>
</dbReference>
<dbReference type="AlphaFoldDB" id="E3NMC5"/>
<keyword evidence="3" id="KW-1185">Reference proteome</keyword>
<protein>
    <submittedName>
        <fullName evidence="2">CRE-FEM-3 protein</fullName>
    </submittedName>
</protein>
<proteinExistence type="predicted"/>
<evidence type="ECO:0000256" key="1">
    <source>
        <dbReference type="SAM" id="MobiDB-lite"/>
    </source>
</evidence>
<dbReference type="Proteomes" id="UP000008281">
    <property type="component" value="Unassembled WGS sequence"/>
</dbReference>
<feature type="region of interest" description="Disordered" evidence="1">
    <location>
        <begin position="1"/>
        <end position="50"/>
    </location>
</feature>
<accession>E3NMC5</accession>
<evidence type="ECO:0000313" key="3">
    <source>
        <dbReference type="Proteomes" id="UP000008281"/>
    </source>
</evidence>
<reference evidence="2" key="1">
    <citation type="submission" date="2007-07" db="EMBL/GenBank/DDBJ databases">
        <title>PCAP assembly of the Caenorhabditis remanei genome.</title>
        <authorList>
            <consortium name="The Caenorhabditis remanei Sequencing Consortium"/>
            <person name="Wilson R.K."/>
        </authorList>
    </citation>
    <scope>NUCLEOTIDE SEQUENCE [LARGE SCALE GENOMIC DNA]</scope>
    <source>
        <strain evidence="2">PB4641</strain>
    </source>
</reference>
<dbReference type="OrthoDB" id="5818831at2759"/>
<sequence>MGAMKMTCDDFRAEDEQPIEVDERRRRLKRKANDDDDDDDETVRERVDDAESSMEVFDAEYPPILDPLQDQREAKYFRERMQRFDLYSRTTGLSVDDIDWPLIRGRSLQKGRVAGISFVYDDTRYPINRFSDTWLLCVTKQKLFSFGAGCVEDLNITSFVLRRTMKVLSTYCNWLFEAAKRNNRRHITHKEIQELINRDGFRFHQYLQKFLIGRGMEYTEYNNRFFKYLHEEYNKNPGGLETIYSNQDFIAKETAQANYIYATVRAKYGGIEELPLFRHALKISFTQPGEHYFSRFYAKRFHEALGWPPLDSEIIMILDWFGVLIMNQIAYKTIRWHEEEYNDGSFPVLDSYHKALADESKCPKACLISISLFPDDPLFDLDIDYGTNPPPVNTAYQKVRRTPRDPTPFYRLMEFEDYKSCLVKMHFNFSELTGEWLRKICARGR</sequence>
<dbReference type="STRING" id="31234.E3NMC5"/>
<gene>
    <name evidence="2" type="primary">Cre-fem-3</name>
    <name evidence="2" type="ORF">CRE_04410</name>
</gene>
<organism evidence="3">
    <name type="scientific">Caenorhabditis remanei</name>
    <name type="common">Caenorhabditis vulgaris</name>
    <dbReference type="NCBI Taxonomy" id="31234"/>
    <lineage>
        <taxon>Eukaryota</taxon>
        <taxon>Metazoa</taxon>
        <taxon>Ecdysozoa</taxon>
        <taxon>Nematoda</taxon>
        <taxon>Chromadorea</taxon>
        <taxon>Rhabditida</taxon>
        <taxon>Rhabditina</taxon>
        <taxon>Rhabditomorpha</taxon>
        <taxon>Rhabditoidea</taxon>
        <taxon>Rhabditidae</taxon>
        <taxon>Peloderinae</taxon>
        <taxon>Caenorhabditis</taxon>
    </lineage>
</organism>
<dbReference type="HOGENOM" id="CLU_615752_0_0_1"/>
<name>E3NMC5_CAERE</name>
<dbReference type="OMA" id="FVFQRTM"/>
<dbReference type="eggNOG" id="ENOG502TI3W">
    <property type="taxonomic scope" value="Eukaryota"/>
</dbReference>